<dbReference type="InterPro" id="IPR015155">
    <property type="entry name" value="PFU"/>
</dbReference>
<evidence type="ECO:0000259" key="7">
    <source>
        <dbReference type="PROSITE" id="PS51394"/>
    </source>
</evidence>
<dbReference type="EMBL" id="QEAQ01000012">
    <property type="protein sequence ID" value="TPX60822.1"/>
    <property type="molecule type" value="Genomic_DNA"/>
</dbReference>
<dbReference type="InterPro" id="IPR001680">
    <property type="entry name" value="WD40_rpt"/>
</dbReference>
<accession>A0A507EAD7</accession>
<dbReference type="PROSITE" id="PS51396">
    <property type="entry name" value="PUL"/>
    <property type="match status" value="1"/>
</dbReference>
<organism evidence="9 10">
    <name type="scientific">Powellomyces hirtus</name>
    <dbReference type="NCBI Taxonomy" id="109895"/>
    <lineage>
        <taxon>Eukaryota</taxon>
        <taxon>Fungi</taxon>
        <taxon>Fungi incertae sedis</taxon>
        <taxon>Chytridiomycota</taxon>
        <taxon>Chytridiomycota incertae sedis</taxon>
        <taxon>Chytridiomycetes</taxon>
        <taxon>Spizellomycetales</taxon>
        <taxon>Powellomycetaceae</taxon>
        <taxon>Powellomyces</taxon>
    </lineage>
</organism>
<evidence type="ECO:0000256" key="3">
    <source>
        <dbReference type="ARBA" id="ARBA00022574"/>
    </source>
</evidence>
<dbReference type="PROSITE" id="PS50082">
    <property type="entry name" value="WD_REPEATS_2"/>
    <property type="match status" value="2"/>
</dbReference>
<reference evidence="9 10" key="1">
    <citation type="journal article" date="2019" name="Sci. Rep.">
        <title>Comparative genomics of chytrid fungi reveal insights into the obligate biotrophic and pathogenic lifestyle of Synchytrium endobioticum.</title>
        <authorList>
            <person name="van de Vossenberg B.T.L.H."/>
            <person name="Warris S."/>
            <person name="Nguyen H.D.T."/>
            <person name="van Gent-Pelzer M.P.E."/>
            <person name="Joly D.L."/>
            <person name="van de Geest H.C."/>
            <person name="Bonants P.J.M."/>
            <person name="Smith D.S."/>
            <person name="Levesque C.A."/>
            <person name="van der Lee T.A.J."/>
        </authorList>
    </citation>
    <scope>NUCLEOTIDE SEQUENCE [LARGE SCALE GENOMIC DNA]</scope>
    <source>
        <strain evidence="9 10">CBS 809.83</strain>
    </source>
</reference>
<dbReference type="Gene3D" id="1.25.10.10">
    <property type="entry name" value="Leucine-rich Repeat Variant"/>
    <property type="match status" value="1"/>
</dbReference>
<keyword evidence="2" id="KW-0963">Cytoplasm</keyword>
<feature type="domain" description="PFU" evidence="7">
    <location>
        <begin position="375"/>
        <end position="470"/>
    </location>
</feature>
<dbReference type="AlphaFoldDB" id="A0A507EAD7"/>
<dbReference type="Gene3D" id="3.10.20.870">
    <property type="entry name" value="PFU (PLAA family ubiquitin binding), C-terminal domain"/>
    <property type="match status" value="1"/>
</dbReference>
<comment type="caution">
    <text evidence="9">The sequence shown here is derived from an EMBL/GenBank/DDBJ whole genome shotgun (WGS) entry which is preliminary data.</text>
</comment>
<dbReference type="PROSITE" id="PS50294">
    <property type="entry name" value="WD_REPEATS_REGION"/>
    <property type="match status" value="2"/>
</dbReference>
<sequence length="785" mass="85615">MAYALSAVLAGHETDVKAVLAVSNDELATASRDHTVMCWKRADKTDFLPEGQFRGHSHYVNALTYLKSTAEHPNGLFVSGGSDKTIQVFDAKHPTEPLYTLVGHAQNVCALTTTPQGDILSGSWDFTAKLWRNWECVATVEHQHSVWAVLGLADGTFLTGETKQTWALRPISPVLSSSIAGSADKSIKRWQGEKCLQTYAGHTDAVRGLAVLSDSSFVSCSNDGTLRIWSLQGECLNELNGHTSFIYSVSVSSSGEIASCGEDRSVRVWKGSHCVQTLFHPCPSVWSVTYLPNGDLLSGASDGFGRVFTRSQERLAVAEIQKAYEDSLASQSIPSNQVGDVDKSKLPGIEALDRPGQKEGQVIMVNIGGSVEAHQWNGSEGKWHKIGEVVDAVGNQRKKQFQGQDYDFVFDVDMGDGVPPLQLPYNASENPYKAAQDFIWRNELPQAYLEQIADFITKNAGITTIGPESANYQDPFTGASRYVPGGAGARSTSLAPKSRSHAPATNGASKSLIPNTGYTLFKGANLAAISGKILQLNRDLEQSPENRAVALTVEEASVLEQTVKSLETPSKFRDTFSQRQFDVVAKVALQWPATERFPGIDVLRLAILHAPKTPVLDNIPKFLDAMAQLGNHPISATPKVFETNAMLTMRFLTNLFATEEGQSSLWNQRQEILDLVKNIRVTGDNKNLSVALVTVLLNFATLTNTRSDDAFRVELLVVVIELLKRQSDAETCLRGLVGLGTLIYKSTEGKQAAQLMELDAVLEMKTTTPDIMQAVKEIKKLLVEA</sequence>
<dbReference type="GO" id="GO:0043130">
    <property type="term" value="F:ubiquitin binding"/>
    <property type="evidence" value="ECO:0007669"/>
    <property type="project" value="TreeGrafter"/>
</dbReference>
<dbReference type="InterPro" id="IPR038122">
    <property type="entry name" value="PFU_sf"/>
</dbReference>
<dbReference type="GO" id="GO:0010992">
    <property type="term" value="P:ubiquitin recycling"/>
    <property type="evidence" value="ECO:0007669"/>
    <property type="project" value="TreeGrafter"/>
</dbReference>
<gene>
    <name evidence="9" type="ORF">PhCBS80983_g01512</name>
</gene>
<dbReference type="GO" id="GO:0005737">
    <property type="term" value="C:cytoplasm"/>
    <property type="evidence" value="ECO:0007669"/>
    <property type="project" value="UniProtKB-SubCell"/>
</dbReference>
<evidence type="ECO:0000256" key="1">
    <source>
        <dbReference type="ARBA" id="ARBA00004496"/>
    </source>
</evidence>
<dbReference type="PROSITE" id="PS51394">
    <property type="entry name" value="PFU"/>
    <property type="match status" value="1"/>
</dbReference>
<feature type="region of interest" description="Disordered" evidence="6">
    <location>
        <begin position="487"/>
        <end position="509"/>
    </location>
</feature>
<dbReference type="PANTHER" id="PTHR19849:SF0">
    <property type="entry name" value="PHOSPHOLIPASE A-2-ACTIVATING PROTEIN"/>
    <property type="match status" value="1"/>
</dbReference>
<evidence type="ECO:0000313" key="9">
    <source>
        <dbReference type="EMBL" id="TPX60822.1"/>
    </source>
</evidence>
<keyword evidence="10" id="KW-1185">Reference proteome</keyword>
<dbReference type="Pfam" id="PF08324">
    <property type="entry name" value="PUL"/>
    <property type="match status" value="1"/>
</dbReference>
<dbReference type="SMART" id="SM00320">
    <property type="entry name" value="WD40"/>
    <property type="match status" value="7"/>
</dbReference>
<dbReference type="InterPro" id="IPR015943">
    <property type="entry name" value="WD40/YVTN_repeat-like_dom_sf"/>
</dbReference>
<protein>
    <recommendedName>
        <fullName evidence="11">Phospholipase A-2-activating protein</fullName>
    </recommendedName>
</protein>
<feature type="domain" description="PUL" evidence="8">
    <location>
        <begin position="511"/>
        <end position="781"/>
    </location>
</feature>
<dbReference type="SUPFAM" id="SSF50978">
    <property type="entry name" value="WD40 repeat-like"/>
    <property type="match status" value="1"/>
</dbReference>
<dbReference type="Gene3D" id="2.130.10.10">
    <property type="entry name" value="YVTN repeat-like/Quinoprotein amine dehydrogenase"/>
    <property type="match status" value="1"/>
</dbReference>
<name>A0A507EAD7_9FUNG</name>
<dbReference type="InterPro" id="IPR013535">
    <property type="entry name" value="PUL_dom"/>
</dbReference>
<dbReference type="InterPro" id="IPR036322">
    <property type="entry name" value="WD40_repeat_dom_sf"/>
</dbReference>
<dbReference type="InterPro" id="IPR011989">
    <property type="entry name" value="ARM-like"/>
</dbReference>
<dbReference type="GO" id="GO:0005634">
    <property type="term" value="C:nucleus"/>
    <property type="evidence" value="ECO:0007669"/>
    <property type="project" value="TreeGrafter"/>
</dbReference>
<feature type="repeat" description="WD" evidence="5">
    <location>
        <begin position="239"/>
        <end position="270"/>
    </location>
</feature>
<keyword evidence="3 5" id="KW-0853">WD repeat</keyword>
<evidence type="ECO:0000256" key="4">
    <source>
        <dbReference type="ARBA" id="ARBA00022737"/>
    </source>
</evidence>
<keyword evidence="4" id="KW-0677">Repeat</keyword>
<evidence type="ECO:0000259" key="8">
    <source>
        <dbReference type="PROSITE" id="PS51396"/>
    </source>
</evidence>
<dbReference type="Pfam" id="PF09070">
    <property type="entry name" value="PFU"/>
    <property type="match status" value="1"/>
</dbReference>
<dbReference type="GO" id="GO:0043161">
    <property type="term" value="P:proteasome-mediated ubiquitin-dependent protein catabolic process"/>
    <property type="evidence" value="ECO:0007669"/>
    <property type="project" value="TreeGrafter"/>
</dbReference>
<dbReference type="STRING" id="109895.A0A507EAD7"/>
<dbReference type="CDD" id="cd00200">
    <property type="entry name" value="WD40"/>
    <property type="match status" value="1"/>
</dbReference>
<dbReference type="PANTHER" id="PTHR19849">
    <property type="entry name" value="PHOSPHOLIPASE A-2-ACTIVATING PROTEIN"/>
    <property type="match status" value="1"/>
</dbReference>
<evidence type="ECO:0000313" key="10">
    <source>
        <dbReference type="Proteomes" id="UP000318582"/>
    </source>
</evidence>
<comment type="subcellular location">
    <subcellularLocation>
        <location evidence="1">Cytoplasm</location>
    </subcellularLocation>
</comment>
<evidence type="ECO:0000256" key="5">
    <source>
        <dbReference type="PROSITE-ProRule" id="PRU00221"/>
    </source>
</evidence>
<evidence type="ECO:0000256" key="2">
    <source>
        <dbReference type="ARBA" id="ARBA00022490"/>
    </source>
</evidence>
<dbReference type="Pfam" id="PF00400">
    <property type="entry name" value="WD40"/>
    <property type="match status" value="6"/>
</dbReference>
<evidence type="ECO:0008006" key="11">
    <source>
        <dbReference type="Google" id="ProtNLM"/>
    </source>
</evidence>
<evidence type="ECO:0000256" key="6">
    <source>
        <dbReference type="SAM" id="MobiDB-lite"/>
    </source>
</evidence>
<dbReference type="Proteomes" id="UP000318582">
    <property type="component" value="Unassembled WGS sequence"/>
</dbReference>
<proteinExistence type="predicted"/>
<feature type="repeat" description="WD" evidence="5">
    <location>
        <begin position="199"/>
        <end position="232"/>
    </location>
</feature>